<dbReference type="SMART" id="SM00184">
    <property type="entry name" value="RING"/>
    <property type="match status" value="1"/>
</dbReference>
<evidence type="ECO:0000256" key="2">
    <source>
        <dbReference type="ARBA" id="ARBA00022771"/>
    </source>
</evidence>
<keyword evidence="2 4" id="KW-0863">Zinc-finger</keyword>
<evidence type="ECO:0000313" key="7">
    <source>
        <dbReference type="EMBL" id="KAK7078351.1"/>
    </source>
</evidence>
<dbReference type="SUPFAM" id="SSF57850">
    <property type="entry name" value="RING/U-box"/>
    <property type="match status" value="1"/>
</dbReference>
<dbReference type="GO" id="GO:0016567">
    <property type="term" value="P:protein ubiquitination"/>
    <property type="evidence" value="ECO:0007669"/>
    <property type="project" value="TreeGrafter"/>
</dbReference>
<evidence type="ECO:0000256" key="3">
    <source>
        <dbReference type="ARBA" id="ARBA00022833"/>
    </source>
</evidence>
<evidence type="ECO:0000313" key="8">
    <source>
        <dbReference type="Proteomes" id="UP001381693"/>
    </source>
</evidence>
<evidence type="ECO:0000256" key="1">
    <source>
        <dbReference type="ARBA" id="ARBA00022723"/>
    </source>
</evidence>
<dbReference type="GO" id="GO:0008270">
    <property type="term" value="F:zinc ion binding"/>
    <property type="evidence" value="ECO:0007669"/>
    <property type="project" value="UniProtKB-KW"/>
</dbReference>
<keyword evidence="5" id="KW-0175">Coiled coil</keyword>
<dbReference type="PROSITE" id="PS50089">
    <property type="entry name" value="ZF_RING_2"/>
    <property type="match status" value="1"/>
</dbReference>
<dbReference type="Gene3D" id="3.30.40.10">
    <property type="entry name" value="Zinc/RING finger domain, C3HC4 (zinc finger)"/>
    <property type="match status" value="1"/>
</dbReference>
<dbReference type="GO" id="GO:0061630">
    <property type="term" value="F:ubiquitin protein ligase activity"/>
    <property type="evidence" value="ECO:0007669"/>
    <property type="project" value="TreeGrafter"/>
</dbReference>
<dbReference type="EMBL" id="JAXCGZ010007879">
    <property type="protein sequence ID" value="KAK7078351.1"/>
    <property type="molecule type" value="Genomic_DNA"/>
</dbReference>
<organism evidence="7 8">
    <name type="scientific">Halocaridina rubra</name>
    <name type="common">Hawaiian red shrimp</name>
    <dbReference type="NCBI Taxonomy" id="373956"/>
    <lineage>
        <taxon>Eukaryota</taxon>
        <taxon>Metazoa</taxon>
        <taxon>Ecdysozoa</taxon>
        <taxon>Arthropoda</taxon>
        <taxon>Crustacea</taxon>
        <taxon>Multicrustacea</taxon>
        <taxon>Malacostraca</taxon>
        <taxon>Eumalacostraca</taxon>
        <taxon>Eucarida</taxon>
        <taxon>Decapoda</taxon>
        <taxon>Pleocyemata</taxon>
        <taxon>Caridea</taxon>
        <taxon>Atyoidea</taxon>
        <taxon>Atyidae</taxon>
        <taxon>Halocaridina</taxon>
    </lineage>
</organism>
<dbReference type="PANTHER" id="PTHR22791:SF34">
    <property type="entry name" value="RING-TYPE DOMAIN-CONTAINING PROTEIN"/>
    <property type="match status" value="1"/>
</dbReference>
<comment type="caution">
    <text evidence="7">The sequence shown here is derived from an EMBL/GenBank/DDBJ whole genome shotgun (WGS) entry which is preliminary data.</text>
</comment>
<keyword evidence="8" id="KW-1185">Reference proteome</keyword>
<dbReference type="InterPro" id="IPR017907">
    <property type="entry name" value="Znf_RING_CS"/>
</dbReference>
<dbReference type="PROSITE" id="PS00518">
    <property type="entry name" value="ZF_RING_1"/>
    <property type="match status" value="1"/>
</dbReference>
<dbReference type="Proteomes" id="UP001381693">
    <property type="component" value="Unassembled WGS sequence"/>
</dbReference>
<feature type="coiled-coil region" evidence="5">
    <location>
        <begin position="244"/>
        <end position="271"/>
    </location>
</feature>
<evidence type="ECO:0000256" key="4">
    <source>
        <dbReference type="PROSITE-ProRule" id="PRU00175"/>
    </source>
</evidence>
<keyword evidence="3" id="KW-0862">Zinc</keyword>
<dbReference type="InterPro" id="IPR013083">
    <property type="entry name" value="Znf_RING/FYVE/PHD"/>
</dbReference>
<dbReference type="InterPro" id="IPR001841">
    <property type="entry name" value="Znf_RING"/>
</dbReference>
<reference evidence="7 8" key="1">
    <citation type="submission" date="2023-11" db="EMBL/GenBank/DDBJ databases">
        <title>Halocaridina rubra genome assembly.</title>
        <authorList>
            <person name="Smith C."/>
        </authorList>
    </citation>
    <scope>NUCLEOTIDE SEQUENCE [LARGE SCALE GENOMIC DNA]</scope>
    <source>
        <strain evidence="7">EP-1</strain>
        <tissue evidence="7">Whole</tissue>
    </source>
</reference>
<dbReference type="AlphaFoldDB" id="A0AAN9A2Q6"/>
<evidence type="ECO:0000256" key="5">
    <source>
        <dbReference type="SAM" id="Coils"/>
    </source>
</evidence>
<dbReference type="Pfam" id="PF13639">
    <property type="entry name" value="zf-RING_2"/>
    <property type="match status" value="1"/>
</dbReference>
<keyword evidence="1" id="KW-0479">Metal-binding</keyword>
<accession>A0AAN9A2Q6</accession>
<gene>
    <name evidence="7" type="ORF">SK128_025329</name>
</gene>
<sequence length="283" mass="32091">MNIKLNSARMASNSPMECGLCSNAFDEEGKCPRILPCSHCICGDCIDSLIARDSKLCPFCRKDFEGTSSKDFGRNSSLIEVIKYALHIDQSEELPLSGLKDSPTKRLEEIKKDTSDVCSQSKESLSEVEEKIKELLQYNKEMMRFLKKDIENIEKNILKPIQKLLSKYEDMHDKLKEKRASFKDSLENVEQKRTKIHRLQKKVIKAKHFKELGCMVDDVEKEKTSAQALCQKVSDALFNADTQSERNKKTYDDTKEQLNAIEEALAIINNDGEKGAIASVSAL</sequence>
<dbReference type="PANTHER" id="PTHR22791">
    <property type="entry name" value="RING-TYPE DOMAIN-CONTAINING PROTEIN"/>
    <property type="match status" value="1"/>
</dbReference>
<dbReference type="InterPro" id="IPR051435">
    <property type="entry name" value="RING_finger_E3_ubiq-ligases"/>
</dbReference>
<evidence type="ECO:0000259" key="6">
    <source>
        <dbReference type="PROSITE" id="PS50089"/>
    </source>
</evidence>
<feature type="coiled-coil region" evidence="5">
    <location>
        <begin position="161"/>
        <end position="202"/>
    </location>
</feature>
<name>A0AAN9A2Q6_HALRR</name>
<protein>
    <recommendedName>
        <fullName evidence="6">RING-type domain-containing protein</fullName>
    </recommendedName>
</protein>
<feature type="domain" description="RING-type" evidence="6">
    <location>
        <begin position="18"/>
        <end position="61"/>
    </location>
</feature>
<proteinExistence type="predicted"/>